<name>A0ACB0YUL2_MELEN</name>
<evidence type="ECO:0000313" key="1">
    <source>
        <dbReference type="EMBL" id="CAK5063862.1"/>
    </source>
</evidence>
<reference evidence="1" key="1">
    <citation type="submission" date="2023-11" db="EMBL/GenBank/DDBJ databases">
        <authorList>
            <person name="Poullet M."/>
        </authorList>
    </citation>
    <scope>NUCLEOTIDE SEQUENCE</scope>
    <source>
        <strain evidence="1">E1834</strain>
    </source>
</reference>
<gene>
    <name evidence="1" type="ORF">MENTE1834_LOCUS16862</name>
</gene>
<accession>A0ACB0YUL2</accession>
<comment type="caution">
    <text evidence="1">The sequence shown here is derived from an EMBL/GenBank/DDBJ whole genome shotgun (WGS) entry which is preliminary data.</text>
</comment>
<organism evidence="1 2">
    <name type="scientific">Meloidogyne enterolobii</name>
    <name type="common">Root-knot nematode worm</name>
    <name type="synonym">Meloidogyne mayaguensis</name>
    <dbReference type="NCBI Taxonomy" id="390850"/>
    <lineage>
        <taxon>Eukaryota</taxon>
        <taxon>Metazoa</taxon>
        <taxon>Ecdysozoa</taxon>
        <taxon>Nematoda</taxon>
        <taxon>Chromadorea</taxon>
        <taxon>Rhabditida</taxon>
        <taxon>Tylenchina</taxon>
        <taxon>Tylenchomorpha</taxon>
        <taxon>Tylenchoidea</taxon>
        <taxon>Meloidogynidae</taxon>
        <taxon>Meloidogyninae</taxon>
        <taxon>Meloidogyne</taxon>
    </lineage>
</organism>
<dbReference type="EMBL" id="CAVMJV010000019">
    <property type="protein sequence ID" value="CAK5063862.1"/>
    <property type="molecule type" value="Genomic_DNA"/>
</dbReference>
<protein>
    <submittedName>
        <fullName evidence="1">Uncharacterized protein</fullName>
    </submittedName>
</protein>
<dbReference type="Proteomes" id="UP001497535">
    <property type="component" value="Unassembled WGS sequence"/>
</dbReference>
<proteinExistence type="predicted"/>
<evidence type="ECO:0000313" key="2">
    <source>
        <dbReference type="Proteomes" id="UP001497535"/>
    </source>
</evidence>
<sequence>MTSAHLPSILIFFSILQTPCFPFNFYFKAKRRKLIEEEEKAKLEGLISSDDSDPDADSYISARQRRREQEHRRLLLRNLIHSKVTEAQADKDLQRETEEFLAAKRRKKEEEKKLEESKKSLLEKHNELLQQEQDDDREDDEKRREEEDKILQSVTQTSALATVAEIAKGVKYTESIKTSWRPPRHIRNQTEDDWDKFRREKGIQVEGEDCPPAIGSFLVRFLFLQGRYHLSLRLVLWGKLFSVISKIFFIDQINDFQDLYQKKFL</sequence>
<keyword evidence="2" id="KW-1185">Reference proteome</keyword>